<feature type="signal peptide" evidence="17">
    <location>
        <begin position="1"/>
        <end position="28"/>
    </location>
</feature>
<dbReference type="InterPro" id="IPR018097">
    <property type="entry name" value="EGF_Ca-bd_CS"/>
</dbReference>
<feature type="domain" description="EGF-like" evidence="19">
    <location>
        <begin position="305"/>
        <end position="339"/>
    </location>
</feature>
<dbReference type="InterPro" id="IPR045274">
    <property type="entry name" value="WAK-like"/>
</dbReference>
<keyword evidence="2" id="KW-0723">Serine/threonine-protein kinase</keyword>
<dbReference type="PANTHER" id="PTHR27005">
    <property type="entry name" value="WALL-ASSOCIATED RECEPTOR KINASE-LIKE 21"/>
    <property type="match status" value="1"/>
</dbReference>
<evidence type="ECO:0000256" key="7">
    <source>
        <dbReference type="ARBA" id="ARBA00022729"/>
    </source>
</evidence>
<evidence type="ECO:0000313" key="21">
    <source>
        <dbReference type="Proteomes" id="UP001396334"/>
    </source>
</evidence>
<dbReference type="SMART" id="SM00181">
    <property type="entry name" value="EGF"/>
    <property type="match status" value="2"/>
</dbReference>
<evidence type="ECO:0000259" key="18">
    <source>
        <dbReference type="PROSITE" id="PS50011"/>
    </source>
</evidence>
<dbReference type="InterPro" id="IPR000742">
    <property type="entry name" value="EGF"/>
</dbReference>
<gene>
    <name evidence="20" type="ORF">V6N11_054295</name>
</gene>
<keyword evidence="6 16" id="KW-0812">Transmembrane</keyword>
<dbReference type="InterPro" id="IPR000719">
    <property type="entry name" value="Prot_kinase_dom"/>
</dbReference>
<dbReference type="PROSITE" id="PS50011">
    <property type="entry name" value="PROTEIN_KINASE_DOM"/>
    <property type="match status" value="1"/>
</dbReference>
<comment type="subcellular location">
    <subcellularLocation>
        <location evidence="1">Membrane</location>
        <topology evidence="1">Single-pass type I membrane protein</topology>
    </subcellularLocation>
</comment>
<keyword evidence="4" id="KW-0597">Phosphoprotein</keyword>
<keyword evidence="13" id="KW-1015">Disulfide bond</keyword>
<evidence type="ECO:0000313" key="20">
    <source>
        <dbReference type="EMBL" id="KAK9019787.1"/>
    </source>
</evidence>
<dbReference type="PROSITE" id="PS50026">
    <property type="entry name" value="EGF_3"/>
    <property type="match status" value="1"/>
</dbReference>
<comment type="caution">
    <text evidence="15">Lacks conserved residue(s) required for the propagation of feature annotation.</text>
</comment>
<proteinExistence type="predicted"/>
<dbReference type="CDD" id="cd00054">
    <property type="entry name" value="EGF_CA"/>
    <property type="match status" value="1"/>
</dbReference>
<evidence type="ECO:0000256" key="14">
    <source>
        <dbReference type="ARBA" id="ARBA00023180"/>
    </source>
</evidence>
<keyword evidence="14" id="KW-0325">Glycoprotein</keyword>
<keyword evidence="21" id="KW-1185">Reference proteome</keyword>
<feature type="chain" id="PRO_5045122893" evidence="17">
    <location>
        <begin position="29"/>
        <end position="681"/>
    </location>
</feature>
<evidence type="ECO:0000256" key="5">
    <source>
        <dbReference type="ARBA" id="ARBA00022679"/>
    </source>
</evidence>
<dbReference type="InterPro" id="IPR011009">
    <property type="entry name" value="Kinase-like_dom_sf"/>
</dbReference>
<evidence type="ECO:0000256" key="11">
    <source>
        <dbReference type="ARBA" id="ARBA00022989"/>
    </source>
</evidence>
<accession>A0ABR2S3Q0</accession>
<evidence type="ECO:0000256" key="1">
    <source>
        <dbReference type="ARBA" id="ARBA00004479"/>
    </source>
</evidence>
<evidence type="ECO:0000256" key="17">
    <source>
        <dbReference type="SAM" id="SignalP"/>
    </source>
</evidence>
<evidence type="ECO:0000256" key="12">
    <source>
        <dbReference type="ARBA" id="ARBA00023136"/>
    </source>
</evidence>
<name>A0ABR2S3Q0_9ROSI</name>
<evidence type="ECO:0000256" key="8">
    <source>
        <dbReference type="ARBA" id="ARBA00022741"/>
    </source>
</evidence>
<keyword evidence="7 17" id="KW-0732">Signal</keyword>
<dbReference type="InterPro" id="IPR001245">
    <property type="entry name" value="Ser-Thr/Tyr_kinase_cat_dom"/>
</dbReference>
<keyword evidence="11 16" id="KW-1133">Transmembrane helix</keyword>
<dbReference type="PROSITE" id="PS00010">
    <property type="entry name" value="ASX_HYDROXYL"/>
    <property type="match status" value="1"/>
</dbReference>
<dbReference type="PANTHER" id="PTHR27005:SF515">
    <property type="entry name" value="WALL-ASSOCIATED RECEPTOR KINASE-LIKE 10-RELATED"/>
    <property type="match status" value="1"/>
</dbReference>
<evidence type="ECO:0000256" key="6">
    <source>
        <dbReference type="ARBA" id="ARBA00022692"/>
    </source>
</evidence>
<dbReference type="Proteomes" id="UP001396334">
    <property type="component" value="Unassembled WGS sequence"/>
</dbReference>
<keyword evidence="8" id="KW-0547">Nucleotide-binding</keyword>
<dbReference type="InterPro" id="IPR049883">
    <property type="entry name" value="NOTCH1_EGF-like"/>
</dbReference>
<dbReference type="Pfam" id="PF07645">
    <property type="entry name" value="EGF_CA"/>
    <property type="match status" value="1"/>
</dbReference>
<dbReference type="PROSITE" id="PS01187">
    <property type="entry name" value="EGF_CA"/>
    <property type="match status" value="1"/>
</dbReference>
<keyword evidence="12 16" id="KW-0472">Membrane</keyword>
<dbReference type="Gene3D" id="2.10.25.10">
    <property type="entry name" value="Laminin"/>
    <property type="match status" value="2"/>
</dbReference>
<evidence type="ECO:0000256" key="13">
    <source>
        <dbReference type="ARBA" id="ARBA00023157"/>
    </source>
</evidence>
<evidence type="ECO:0000256" key="9">
    <source>
        <dbReference type="ARBA" id="ARBA00022777"/>
    </source>
</evidence>
<keyword evidence="10" id="KW-0067">ATP-binding</keyword>
<dbReference type="SUPFAM" id="SSF56112">
    <property type="entry name" value="Protein kinase-like (PK-like)"/>
    <property type="match status" value="1"/>
</dbReference>
<feature type="domain" description="Protein kinase" evidence="18">
    <location>
        <begin position="435"/>
        <end position="681"/>
    </location>
</feature>
<keyword evidence="9" id="KW-0418">Kinase</keyword>
<evidence type="ECO:0000259" key="19">
    <source>
        <dbReference type="PROSITE" id="PS50026"/>
    </source>
</evidence>
<feature type="transmembrane region" description="Helical" evidence="16">
    <location>
        <begin position="356"/>
        <end position="382"/>
    </location>
</feature>
<keyword evidence="5" id="KW-0808">Transferase</keyword>
<evidence type="ECO:0000256" key="15">
    <source>
        <dbReference type="PROSITE-ProRule" id="PRU00076"/>
    </source>
</evidence>
<dbReference type="EMBL" id="JBBPBN010000017">
    <property type="protein sequence ID" value="KAK9019787.1"/>
    <property type="molecule type" value="Genomic_DNA"/>
</dbReference>
<evidence type="ECO:0000256" key="4">
    <source>
        <dbReference type="ARBA" id="ARBA00022553"/>
    </source>
</evidence>
<keyword evidence="3 15" id="KW-0245">EGF-like domain</keyword>
<evidence type="ECO:0000256" key="16">
    <source>
        <dbReference type="SAM" id="Phobius"/>
    </source>
</evidence>
<evidence type="ECO:0000256" key="3">
    <source>
        <dbReference type="ARBA" id="ARBA00022536"/>
    </source>
</evidence>
<dbReference type="SMART" id="SM00179">
    <property type="entry name" value="EGF_CA"/>
    <property type="match status" value="1"/>
</dbReference>
<dbReference type="Gene3D" id="1.10.510.10">
    <property type="entry name" value="Transferase(Phosphotransferase) domain 1"/>
    <property type="match status" value="2"/>
</dbReference>
<dbReference type="SUPFAM" id="SSF57196">
    <property type="entry name" value="EGF/Laminin"/>
    <property type="match status" value="1"/>
</dbReference>
<comment type="caution">
    <text evidence="20">The sequence shown here is derived from an EMBL/GenBank/DDBJ whole genome shotgun (WGS) entry which is preliminary data.</text>
</comment>
<dbReference type="InterPro" id="IPR000152">
    <property type="entry name" value="EGF-type_Asp/Asn_hydroxyl_site"/>
</dbReference>
<reference evidence="20 21" key="1">
    <citation type="journal article" date="2024" name="G3 (Bethesda)">
        <title>Genome assembly of Hibiscus sabdariffa L. provides insights into metabolisms of medicinal natural products.</title>
        <authorList>
            <person name="Kim T."/>
        </authorList>
    </citation>
    <scope>NUCLEOTIDE SEQUENCE [LARGE SCALE GENOMIC DNA]</scope>
    <source>
        <strain evidence="20">TK-2024</strain>
        <tissue evidence="20">Old leaves</tissue>
    </source>
</reference>
<organism evidence="20 21">
    <name type="scientific">Hibiscus sabdariffa</name>
    <name type="common">roselle</name>
    <dbReference type="NCBI Taxonomy" id="183260"/>
    <lineage>
        <taxon>Eukaryota</taxon>
        <taxon>Viridiplantae</taxon>
        <taxon>Streptophyta</taxon>
        <taxon>Embryophyta</taxon>
        <taxon>Tracheophyta</taxon>
        <taxon>Spermatophyta</taxon>
        <taxon>Magnoliopsida</taxon>
        <taxon>eudicotyledons</taxon>
        <taxon>Gunneridae</taxon>
        <taxon>Pentapetalae</taxon>
        <taxon>rosids</taxon>
        <taxon>malvids</taxon>
        <taxon>Malvales</taxon>
        <taxon>Malvaceae</taxon>
        <taxon>Malvoideae</taxon>
        <taxon>Hibiscus</taxon>
    </lineage>
</organism>
<protein>
    <submittedName>
        <fullName evidence="20">Uncharacterized protein</fullName>
    </submittedName>
</protein>
<evidence type="ECO:0000256" key="2">
    <source>
        <dbReference type="ARBA" id="ARBA00022527"/>
    </source>
</evidence>
<dbReference type="PROSITE" id="PS01186">
    <property type="entry name" value="EGF_2"/>
    <property type="match status" value="1"/>
</dbReference>
<evidence type="ECO:0000256" key="10">
    <source>
        <dbReference type="ARBA" id="ARBA00022840"/>
    </source>
</evidence>
<sequence>MAMGFGCMLKEVALFAAMFTLTATSVAAQTKPECQSHCGNINIPYPFGTTNGCNISSDFFIRCNTTFNPPKPFLTVPQSETGRLTSYPRFEVLDISLDGHLRIRRNNSVGYNCYNKSIESGEYHILGFYLGIGNFSISHTSNKFTAVGCDTIAFINSSFTRRNYSSGCLTFCGNIADVVDGSCSGIGCCQTDIPKGLMSYYVNFNSRRNNSNVWSFNPCSYGFIVENGAYNFSASDLSNSSFSENKFPIRLDWKIGNKTCREAKTNPESYACKQYSSCVDPENGPGYLCKCLPGFDGNPYLGCQDINECETLKPCNRNGTCQNTPGSYSCSCPEGFIGDGLKNGTGCIPKPSGESFPILVVALAICLSIGLLVLITGIWWLCKTLKRRKNIKLKQKLFERNGGLLFQKKMSSNGSGLDKAKLFSSRELEAATGQYNEDRILGRGGQGLVYKGMLPDGRIVAVKKSKTVNEGFLEQFINEIVILSQIEHRNVVKLFGCCLETEVPHLVYEFIPNGTLSHFIHDQNEEYLKSWDIRLRIASEVARQKAISTFGSREKRGLVSHFMSSMEENHLLNIVDAEIVKDGQNDEVVAVAQLEKRCLNLNGRYRPTMMEVAVELERLRTRQADCIPPTQPNQVELIARESRESWDITSFSIEHYTNCSITSASESDVRPLMSDTTRSVN</sequence>
<dbReference type="InterPro" id="IPR025287">
    <property type="entry name" value="WAK_GUB"/>
</dbReference>
<dbReference type="InterPro" id="IPR001881">
    <property type="entry name" value="EGF-like_Ca-bd_dom"/>
</dbReference>
<dbReference type="Pfam" id="PF13947">
    <property type="entry name" value="GUB_WAK_bind"/>
    <property type="match status" value="1"/>
</dbReference>
<dbReference type="Pfam" id="PF07714">
    <property type="entry name" value="PK_Tyr_Ser-Thr"/>
    <property type="match status" value="1"/>
</dbReference>